<name>A0A8S0XF62_CYCAE</name>
<dbReference type="OrthoDB" id="2367075at2759"/>
<dbReference type="EMBL" id="CACVBS010000029">
    <property type="protein sequence ID" value="CAA7260519.1"/>
    <property type="molecule type" value="Genomic_DNA"/>
</dbReference>
<dbReference type="Proteomes" id="UP000467700">
    <property type="component" value="Unassembled WGS sequence"/>
</dbReference>
<sequence length="286" mass="31864">MGAVEVSTLTQSPALLPALSSPSQVAVTKGVSLRTPPNSPPKLSGKKTPEQPRLRRHRRYYMPDGNVVIQVEHTLFRLDLSVLHENSPILRNLVPPIQSGKLPIIGYNDRRPLVLREIAEADFICLVSLLFPKESNPPKQPAVDDMLSVLKLATSFQMDNIRTTAMNQLHSLPIDPIRKIAIWEEFHLDPDLLLPAYATLCQRSEPLTLSMTMTLGIRNFTKVAASRDYYRQRVGCCGCRKSLSVEESQAIAEEIVQIVFAKRASTGEKPNLLCEADLSTSCMPLR</sequence>
<proteinExistence type="predicted"/>
<feature type="region of interest" description="Disordered" evidence="1">
    <location>
        <begin position="30"/>
        <end position="53"/>
    </location>
</feature>
<evidence type="ECO:0000313" key="2">
    <source>
        <dbReference type="EMBL" id="CAA7260519.1"/>
    </source>
</evidence>
<protein>
    <recommendedName>
        <fullName evidence="4">BTB domain-containing protein</fullName>
    </recommendedName>
</protein>
<keyword evidence="3" id="KW-1185">Reference proteome</keyword>
<evidence type="ECO:0000256" key="1">
    <source>
        <dbReference type="SAM" id="MobiDB-lite"/>
    </source>
</evidence>
<comment type="caution">
    <text evidence="2">The sequence shown here is derived from an EMBL/GenBank/DDBJ whole genome shotgun (WGS) entry which is preliminary data.</text>
</comment>
<accession>A0A8S0XF62</accession>
<organism evidence="2 3">
    <name type="scientific">Cyclocybe aegerita</name>
    <name type="common">Black poplar mushroom</name>
    <name type="synonym">Agrocybe aegerita</name>
    <dbReference type="NCBI Taxonomy" id="1973307"/>
    <lineage>
        <taxon>Eukaryota</taxon>
        <taxon>Fungi</taxon>
        <taxon>Dikarya</taxon>
        <taxon>Basidiomycota</taxon>
        <taxon>Agaricomycotina</taxon>
        <taxon>Agaricomycetes</taxon>
        <taxon>Agaricomycetidae</taxon>
        <taxon>Agaricales</taxon>
        <taxon>Agaricineae</taxon>
        <taxon>Bolbitiaceae</taxon>
        <taxon>Cyclocybe</taxon>
    </lineage>
</organism>
<evidence type="ECO:0000313" key="3">
    <source>
        <dbReference type="Proteomes" id="UP000467700"/>
    </source>
</evidence>
<reference evidence="2 3" key="1">
    <citation type="submission" date="2020-01" db="EMBL/GenBank/DDBJ databases">
        <authorList>
            <person name="Gupta K D."/>
        </authorList>
    </citation>
    <scope>NUCLEOTIDE SEQUENCE [LARGE SCALE GENOMIC DNA]</scope>
</reference>
<gene>
    <name evidence="2" type="ORF">AAE3_LOCUS2721</name>
</gene>
<dbReference type="AlphaFoldDB" id="A0A8S0XF62"/>
<evidence type="ECO:0008006" key="4">
    <source>
        <dbReference type="Google" id="ProtNLM"/>
    </source>
</evidence>